<dbReference type="Pfam" id="PF07596">
    <property type="entry name" value="SBP_bac_10"/>
    <property type="match status" value="1"/>
</dbReference>
<dbReference type="OrthoDB" id="242858at2"/>
<dbReference type="Gene3D" id="3.30.700.10">
    <property type="entry name" value="Glycoprotein, Type 4 Pilin"/>
    <property type="match status" value="1"/>
</dbReference>
<dbReference type="NCBIfam" id="TIGR02532">
    <property type="entry name" value="IV_pilin_GFxxxE"/>
    <property type="match status" value="1"/>
</dbReference>
<dbReference type="InterPro" id="IPR027558">
    <property type="entry name" value="Pre_pil_HX9DG_C"/>
</dbReference>
<evidence type="ECO:0000313" key="2">
    <source>
        <dbReference type="Proteomes" id="UP000287394"/>
    </source>
</evidence>
<organism evidence="1 2">
    <name type="scientific">Capsulimonas corticalis</name>
    <dbReference type="NCBI Taxonomy" id="2219043"/>
    <lineage>
        <taxon>Bacteria</taxon>
        <taxon>Bacillati</taxon>
        <taxon>Armatimonadota</taxon>
        <taxon>Armatimonadia</taxon>
        <taxon>Capsulimonadales</taxon>
        <taxon>Capsulimonadaceae</taxon>
        <taxon>Capsulimonas</taxon>
    </lineage>
</organism>
<dbReference type="InterPro" id="IPR011453">
    <property type="entry name" value="DUF1559"/>
</dbReference>
<dbReference type="AlphaFoldDB" id="A0A402CV43"/>
<sequence length="244" mass="26127">MKVNKTHVRHTVSGFTLIELLVVIAIIAILAAILFPVFAKAREKARQISCSSNLRQIGLGFTQYVQDNDELYPAVNGASNNINAGALQYWPYAIYPYIKSTGVYRCPDDTQPNANSYVANNYSSLQSLAAIPAPSVTILAADGSSSGTDANKAPTNTATGNGLNADYSLWCEGWRLVNSDHGISRHMGRANFLYFDGHVKISPVLPIPTSGAAPTPAQMDQALPITPNIVPEGQSMSGCTAWVP</sequence>
<dbReference type="NCBIfam" id="TIGR04294">
    <property type="entry name" value="pre_pil_HX9DG"/>
    <property type="match status" value="1"/>
</dbReference>
<accession>A0A402CV43</accession>
<dbReference type="KEGG" id="ccot:CCAX7_23670"/>
<dbReference type="PANTHER" id="PTHR30093:SF2">
    <property type="entry name" value="TYPE II SECRETION SYSTEM PROTEIN H"/>
    <property type="match status" value="1"/>
</dbReference>
<dbReference type="EMBL" id="AP025739">
    <property type="protein sequence ID" value="BDI30316.1"/>
    <property type="molecule type" value="Genomic_DNA"/>
</dbReference>
<name>A0A402CV43_9BACT</name>
<dbReference type="InterPro" id="IPR045584">
    <property type="entry name" value="Pilin-like"/>
</dbReference>
<reference evidence="1 2" key="1">
    <citation type="journal article" date="2019" name="Int. J. Syst. Evol. Microbiol.">
        <title>Capsulimonas corticalis gen. nov., sp. nov., an aerobic capsulated bacterium, of a novel bacterial order, Capsulimonadales ord. nov., of the class Armatimonadia of the phylum Armatimonadetes.</title>
        <authorList>
            <person name="Li J."/>
            <person name="Kudo C."/>
            <person name="Tonouchi A."/>
        </authorList>
    </citation>
    <scope>NUCLEOTIDE SEQUENCE [LARGE SCALE GENOMIC DNA]</scope>
    <source>
        <strain evidence="1 2">AX-7</strain>
    </source>
</reference>
<proteinExistence type="predicted"/>
<evidence type="ECO:0000313" key="1">
    <source>
        <dbReference type="EMBL" id="BDI30316.1"/>
    </source>
</evidence>
<dbReference type="Proteomes" id="UP000287394">
    <property type="component" value="Chromosome"/>
</dbReference>
<dbReference type="InterPro" id="IPR012902">
    <property type="entry name" value="N_methyl_site"/>
</dbReference>
<dbReference type="SUPFAM" id="SSF54523">
    <property type="entry name" value="Pili subunits"/>
    <property type="match status" value="1"/>
</dbReference>
<keyword evidence="2" id="KW-1185">Reference proteome</keyword>
<gene>
    <name evidence="1" type="ORF">CCAX7_23670</name>
</gene>
<dbReference type="Pfam" id="PF07963">
    <property type="entry name" value="N_methyl"/>
    <property type="match status" value="1"/>
</dbReference>
<dbReference type="PANTHER" id="PTHR30093">
    <property type="entry name" value="GENERAL SECRETION PATHWAY PROTEIN G"/>
    <property type="match status" value="1"/>
</dbReference>
<dbReference type="RefSeq" id="WP_125205953.1">
    <property type="nucleotide sequence ID" value="NZ_AP025739.1"/>
</dbReference>
<protein>
    <submittedName>
        <fullName evidence="1">Uncharacterized protein</fullName>
    </submittedName>
</protein>
<dbReference type="PROSITE" id="PS00409">
    <property type="entry name" value="PROKAR_NTER_METHYL"/>
    <property type="match status" value="1"/>
</dbReference>